<protein>
    <submittedName>
        <fullName evidence="5 6">Eukaryotic translation initiation factor 4E transporter-like</fullName>
    </submittedName>
</protein>
<feature type="region of interest" description="Disordered" evidence="3">
    <location>
        <begin position="286"/>
        <end position="306"/>
    </location>
</feature>
<dbReference type="PANTHER" id="PTHR12269:SF1">
    <property type="entry name" value="EUKARYOTIC TRANSLATION INITIATION FACTOR 4E TRANSPORTER"/>
    <property type="match status" value="1"/>
</dbReference>
<feature type="compositionally biased region" description="Basic and acidic residues" evidence="3">
    <location>
        <begin position="135"/>
        <end position="147"/>
    </location>
</feature>
<dbReference type="Proteomes" id="UP000694941">
    <property type="component" value="Unplaced"/>
</dbReference>
<dbReference type="RefSeq" id="XP_022251845.1">
    <property type="nucleotide sequence ID" value="XM_022396137.1"/>
</dbReference>
<evidence type="ECO:0000313" key="4">
    <source>
        <dbReference type="Proteomes" id="UP000694941"/>
    </source>
</evidence>
<keyword evidence="2" id="KW-0963">Cytoplasm</keyword>
<dbReference type="GeneID" id="106467922"/>
<organism evidence="4 6">
    <name type="scientific">Limulus polyphemus</name>
    <name type="common">Atlantic horseshoe crab</name>
    <dbReference type="NCBI Taxonomy" id="6850"/>
    <lineage>
        <taxon>Eukaryota</taxon>
        <taxon>Metazoa</taxon>
        <taxon>Ecdysozoa</taxon>
        <taxon>Arthropoda</taxon>
        <taxon>Chelicerata</taxon>
        <taxon>Merostomata</taxon>
        <taxon>Xiphosura</taxon>
        <taxon>Limulidae</taxon>
        <taxon>Limulus</taxon>
    </lineage>
</organism>
<feature type="compositionally biased region" description="Basic and acidic residues" evidence="3">
    <location>
        <begin position="21"/>
        <end position="31"/>
    </location>
</feature>
<accession>A0ABM1T7I9</accession>
<feature type="compositionally biased region" description="Basic and acidic residues" evidence="3">
    <location>
        <begin position="199"/>
        <end position="230"/>
    </location>
</feature>
<evidence type="ECO:0000313" key="5">
    <source>
        <dbReference type="RefSeq" id="XP_013783759.1"/>
    </source>
</evidence>
<feature type="compositionally biased region" description="Low complexity" evidence="3">
    <location>
        <begin position="32"/>
        <end position="53"/>
    </location>
</feature>
<feature type="region of interest" description="Disordered" evidence="3">
    <location>
        <begin position="104"/>
        <end position="264"/>
    </location>
</feature>
<gene>
    <name evidence="5 6" type="primary">LOC106467922</name>
</gene>
<dbReference type="PANTHER" id="PTHR12269">
    <property type="entry name" value="EUKARYOTIC TRANSLATION INITIATION FACTOR 4E TRANSPORTER"/>
    <property type="match status" value="1"/>
</dbReference>
<sequence length="1161" mass="129485">MAMVEQATSMSSSVSFEIEVKGIPKEAESKHGQQSNGSSRSSSRASSKSRNSPKPLPQYQYTKDQLLEISLSESAKKRPEFLNVEHYNSSGLWDPLNWFASLRNEEFPPSDDFQPKRSAELDRDSNIPPKRRPSGPRERIKEERDDIILSPQRRSFRTGCHVNQQSSLARKASSPADPHELESIIHREPTRRIGSGRIATRDRDRDHPERDYGYSRWGGDHREERDKEGNRYNGHYGERKFRRSRSRDYGKEEEPEWISGGPTSQSETIELIGFDDLEKAKAEEKISNEVNSDQPNNKMEVSNEDSFNKACVPVGDKSEENGEIHDEVEHSENEKQTRDPSPGFDFNEIFQMELVPGIVANGNTEKLKPNIPLENSRFSNWFQNVTKEVDSQHSHFPNELVVNMLKDIDVSHSLMEFSPPIDSSDASFLPINHSLPQNIFQEGLQFCQNSCTASQDQQSKPREGRNILDILKNANINIQPLLNGDTSETSDLKEKELAQKARSVEEIEADLKQLVLGGKDKEQEKISPLNKLLTHLRTDGNSPLPISLGPLDQSMVLQEADIVGALKSEPGKTSFQPRTNPSLTQKLPCVARSFQDTQQVDRSLHLPNQMTLNVLNVREDETLYKPAEQDLFGNTVSSTESNINNKHHALQAQDSEDRELLSVLLPSLSSYSHDSSLKHSLVLSQRQSPLPSDGHCRIPSPLVFGQQPPVLSYAPAPIHPNQFTRKPNPLQIETSPVMPRIPSPQELAVHTQSILQNALIKYSLVEQEEKYKKLQESQRTQSPNISLSMNNSSPPKGLSPTMAAFTPTSVIRKIHTDMSNRTSVKPGLRNGVGGLKNVAVSQSMKLGHDVPTTNSLGIGFFPSHVMGIDHFLRSEGGSAEINGVQTSRAVHGQGASRLQGNGQHFTAQGRPIVKAAGGYYLNGDQYSRPGSKFSIAPNKPFAISHYQNPPDPVSMVTEQHRFQPHQQHPHSFVNINQPPPNHFSVTSHPPGPILGNTPNALTLGRQGNSVNSFSQHFHSGDINASTARGPSNTSNQLARLLSQQQQGFSQGRGIPNQLALQQLLFTAQHQSVSSQDQSVNLENMHAVNIRGDGRGDVALRSYPSNRGQQLVQGHQLNTNLAKWFGSEVLKEKLPEMPPVPLQRAVLVEELERQQREHSLEH</sequence>
<feature type="region of interest" description="Disordered" evidence="3">
    <location>
        <begin position="773"/>
        <end position="799"/>
    </location>
</feature>
<dbReference type="RefSeq" id="XP_013783759.1">
    <property type="nucleotide sequence ID" value="XM_013928305.2"/>
</dbReference>
<feature type="compositionally biased region" description="Polar residues" evidence="3">
    <location>
        <begin position="777"/>
        <end position="794"/>
    </location>
</feature>
<feature type="compositionally biased region" description="Basic and acidic residues" evidence="3">
    <location>
        <begin position="177"/>
        <end position="191"/>
    </location>
</feature>
<evidence type="ECO:0000256" key="3">
    <source>
        <dbReference type="SAM" id="MobiDB-lite"/>
    </source>
</evidence>
<feature type="compositionally biased region" description="Polar residues" evidence="3">
    <location>
        <begin position="288"/>
        <end position="300"/>
    </location>
</feature>
<dbReference type="InterPro" id="IPR018862">
    <property type="entry name" value="eIF4E-T"/>
</dbReference>
<dbReference type="Pfam" id="PF10477">
    <property type="entry name" value="EIF4E-T"/>
    <property type="match status" value="1"/>
</dbReference>
<keyword evidence="4" id="KW-1185">Reference proteome</keyword>
<name>A0ABM1T7I9_LIMPO</name>
<evidence type="ECO:0000313" key="6">
    <source>
        <dbReference type="RefSeq" id="XP_022251845.1"/>
    </source>
</evidence>
<proteinExistence type="predicted"/>
<evidence type="ECO:0000256" key="2">
    <source>
        <dbReference type="ARBA" id="ARBA00022490"/>
    </source>
</evidence>
<feature type="compositionally biased region" description="Basic and acidic residues" evidence="3">
    <location>
        <begin position="113"/>
        <end position="125"/>
    </location>
</feature>
<feature type="region of interest" description="Disordered" evidence="3">
    <location>
        <begin position="21"/>
        <end position="64"/>
    </location>
</feature>
<reference evidence="5 6" key="1">
    <citation type="submission" date="2025-05" db="UniProtKB">
        <authorList>
            <consortium name="RefSeq"/>
        </authorList>
    </citation>
    <scope>IDENTIFICATION</scope>
    <source>
        <tissue evidence="5 6">Muscle</tissue>
    </source>
</reference>
<evidence type="ECO:0000256" key="1">
    <source>
        <dbReference type="ARBA" id="ARBA00004496"/>
    </source>
</evidence>
<comment type="subcellular location">
    <subcellularLocation>
        <location evidence="1">Cytoplasm</location>
    </subcellularLocation>
</comment>